<protein>
    <recommendedName>
        <fullName evidence="2">dUTP diphosphatase</fullName>
        <ecNumber evidence="2">3.6.1.23</ecNumber>
    </recommendedName>
</protein>
<evidence type="ECO:0000313" key="7">
    <source>
        <dbReference type="EMBL" id="MBD5779509.1"/>
    </source>
</evidence>
<evidence type="ECO:0000256" key="5">
    <source>
        <dbReference type="ARBA" id="ARBA00047686"/>
    </source>
</evidence>
<organism evidence="7 8">
    <name type="scientific">Pelagicoccus enzymogenes</name>
    <dbReference type="NCBI Taxonomy" id="2773457"/>
    <lineage>
        <taxon>Bacteria</taxon>
        <taxon>Pseudomonadati</taxon>
        <taxon>Verrucomicrobiota</taxon>
        <taxon>Opitutia</taxon>
        <taxon>Puniceicoccales</taxon>
        <taxon>Pelagicoccaceae</taxon>
        <taxon>Pelagicoccus</taxon>
    </lineage>
</organism>
<dbReference type="GO" id="GO:0006226">
    <property type="term" value="P:dUMP biosynthetic process"/>
    <property type="evidence" value="ECO:0007669"/>
    <property type="project" value="InterPro"/>
</dbReference>
<dbReference type="PANTHER" id="PTHR11241">
    <property type="entry name" value="DEOXYURIDINE 5'-TRIPHOSPHATE NUCLEOTIDOHYDROLASE"/>
    <property type="match status" value="1"/>
</dbReference>
<sequence>MSQTAANLLIKPLNAAAKERYQNHGHFHDGDAGLDLYTIEELRIEPGETKLIEFGISCQPTNGKAYFLIPRSSISKTPLRMANSIGLIDGGYRGQIMAAVDNIKSEAFVVEAGTRLFQLIFPDCSPISYELVEALSETTRGSGGFGSTGK</sequence>
<comment type="similarity">
    <text evidence="1">Belongs to the dUTPase family.</text>
</comment>
<dbReference type="RefSeq" id="WP_191616649.1">
    <property type="nucleotide sequence ID" value="NZ_JACYFG010000009.1"/>
</dbReference>
<name>A0A927F7X5_9BACT</name>
<evidence type="ECO:0000313" key="8">
    <source>
        <dbReference type="Proteomes" id="UP000622317"/>
    </source>
</evidence>
<evidence type="ECO:0000256" key="1">
    <source>
        <dbReference type="ARBA" id="ARBA00006581"/>
    </source>
</evidence>
<feature type="domain" description="dUTPase-like" evidence="6">
    <location>
        <begin position="29"/>
        <end position="149"/>
    </location>
</feature>
<dbReference type="Proteomes" id="UP000622317">
    <property type="component" value="Unassembled WGS sequence"/>
</dbReference>
<dbReference type="NCBIfam" id="NF001862">
    <property type="entry name" value="PRK00601.1"/>
    <property type="match status" value="1"/>
</dbReference>
<dbReference type="InterPro" id="IPR036157">
    <property type="entry name" value="dUTPase-like_sf"/>
</dbReference>
<evidence type="ECO:0000256" key="2">
    <source>
        <dbReference type="ARBA" id="ARBA00012379"/>
    </source>
</evidence>
<proteinExistence type="inferred from homology"/>
<keyword evidence="4" id="KW-0546">Nucleotide metabolism</keyword>
<dbReference type="Gene3D" id="2.70.40.10">
    <property type="match status" value="1"/>
</dbReference>
<dbReference type="CDD" id="cd07557">
    <property type="entry name" value="trimeric_dUTPase"/>
    <property type="match status" value="1"/>
</dbReference>
<dbReference type="GO" id="GO:0004170">
    <property type="term" value="F:dUTP diphosphatase activity"/>
    <property type="evidence" value="ECO:0007669"/>
    <property type="project" value="UniProtKB-EC"/>
</dbReference>
<dbReference type="GO" id="GO:0046081">
    <property type="term" value="P:dUTP catabolic process"/>
    <property type="evidence" value="ECO:0007669"/>
    <property type="project" value="InterPro"/>
</dbReference>
<dbReference type="InterPro" id="IPR008181">
    <property type="entry name" value="dUTPase"/>
</dbReference>
<evidence type="ECO:0000256" key="3">
    <source>
        <dbReference type="ARBA" id="ARBA00022801"/>
    </source>
</evidence>
<accession>A0A927F7X5</accession>
<comment type="catalytic activity">
    <reaction evidence="5">
        <text>dUTP + H2O = dUMP + diphosphate + H(+)</text>
        <dbReference type="Rhea" id="RHEA:10248"/>
        <dbReference type="ChEBI" id="CHEBI:15377"/>
        <dbReference type="ChEBI" id="CHEBI:15378"/>
        <dbReference type="ChEBI" id="CHEBI:33019"/>
        <dbReference type="ChEBI" id="CHEBI:61555"/>
        <dbReference type="ChEBI" id="CHEBI:246422"/>
        <dbReference type="EC" id="3.6.1.23"/>
    </reaction>
</comment>
<gene>
    <name evidence="7" type="primary">dut</name>
    <name evidence="7" type="ORF">IEN85_08385</name>
</gene>
<comment type="caution">
    <text evidence="7">The sequence shown here is derived from an EMBL/GenBank/DDBJ whole genome shotgun (WGS) entry which is preliminary data.</text>
</comment>
<dbReference type="EC" id="3.6.1.23" evidence="2"/>
<dbReference type="AlphaFoldDB" id="A0A927F7X5"/>
<dbReference type="EMBL" id="JACYFG010000009">
    <property type="protein sequence ID" value="MBD5779509.1"/>
    <property type="molecule type" value="Genomic_DNA"/>
</dbReference>
<dbReference type="Pfam" id="PF00692">
    <property type="entry name" value="dUTPase"/>
    <property type="match status" value="1"/>
</dbReference>
<keyword evidence="8" id="KW-1185">Reference proteome</keyword>
<dbReference type="InterPro" id="IPR033704">
    <property type="entry name" value="dUTPase_trimeric"/>
</dbReference>
<dbReference type="NCBIfam" id="TIGR00576">
    <property type="entry name" value="dut"/>
    <property type="match status" value="1"/>
</dbReference>
<dbReference type="PANTHER" id="PTHR11241:SF0">
    <property type="entry name" value="DEOXYURIDINE 5'-TRIPHOSPHATE NUCLEOTIDOHYDROLASE"/>
    <property type="match status" value="1"/>
</dbReference>
<keyword evidence="3 7" id="KW-0378">Hydrolase</keyword>
<dbReference type="GO" id="GO:0000287">
    <property type="term" value="F:magnesium ion binding"/>
    <property type="evidence" value="ECO:0007669"/>
    <property type="project" value="InterPro"/>
</dbReference>
<reference evidence="7" key="1">
    <citation type="submission" date="2020-09" db="EMBL/GenBank/DDBJ databases">
        <title>Pelagicoccus enzymogenes sp. nov. with an EPS production, isolated from marine sediment.</title>
        <authorList>
            <person name="Feng X."/>
        </authorList>
    </citation>
    <scope>NUCLEOTIDE SEQUENCE</scope>
    <source>
        <strain evidence="7">NFK12</strain>
    </source>
</reference>
<dbReference type="InterPro" id="IPR029054">
    <property type="entry name" value="dUTPase-like"/>
</dbReference>
<dbReference type="SUPFAM" id="SSF51283">
    <property type="entry name" value="dUTPase-like"/>
    <property type="match status" value="1"/>
</dbReference>
<evidence type="ECO:0000259" key="6">
    <source>
        <dbReference type="Pfam" id="PF00692"/>
    </source>
</evidence>
<evidence type="ECO:0000256" key="4">
    <source>
        <dbReference type="ARBA" id="ARBA00023080"/>
    </source>
</evidence>